<dbReference type="InterPro" id="IPR000924">
    <property type="entry name" value="Glu/Gln-tRNA-synth"/>
</dbReference>
<evidence type="ECO:0000256" key="2">
    <source>
        <dbReference type="ARBA" id="ARBA00022598"/>
    </source>
</evidence>
<dbReference type="EC" id="6.1.1.17" evidence="7"/>
<reference evidence="10 11" key="1">
    <citation type="journal article" date="2016" name="Nat. Commun.">
        <title>Thousands of microbial genomes shed light on interconnected biogeochemical processes in an aquifer system.</title>
        <authorList>
            <person name="Anantharaman K."/>
            <person name="Brown C.T."/>
            <person name="Hug L.A."/>
            <person name="Sharon I."/>
            <person name="Castelle C.J."/>
            <person name="Probst A.J."/>
            <person name="Thomas B.C."/>
            <person name="Singh A."/>
            <person name="Wilkins M.J."/>
            <person name="Karaoz U."/>
            <person name="Brodie E.L."/>
            <person name="Williams K.H."/>
            <person name="Hubbard S.S."/>
            <person name="Banfield J.F."/>
        </authorList>
    </citation>
    <scope>NUCLEOTIDE SEQUENCE [LARGE SCALE GENOMIC DNA]</scope>
</reference>
<protein>
    <recommendedName>
        <fullName evidence="7">Glutamate--tRNA ligase</fullName>
        <ecNumber evidence="7">6.1.1.17</ecNumber>
    </recommendedName>
    <alternativeName>
        <fullName evidence="7">Glutamyl-tRNA synthetase</fullName>
        <shortName evidence="7">GluRS</shortName>
    </alternativeName>
</protein>
<dbReference type="EMBL" id="MGJA01000008">
    <property type="protein sequence ID" value="OGM97805.1"/>
    <property type="molecule type" value="Genomic_DNA"/>
</dbReference>
<dbReference type="GO" id="GO:0000049">
    <property type="term" value="F:tRNA binding"/>
    <property type="evidence" value="ECO:0007669"/>
    <property type="project" value="InterPro"/>
</dbReference>
<feature type="domain" description="Aminoacyl-tRNA synthetase class I anticodon-binding" evidence="9">
    <location>
        <begin position="314"/>
        <end position="457"/>
    </location>
</feature>
<evidence type="ECO:0000259" key="8">
    <source>
        <dbReference type="Pfam" id="PF00749"/>
    </source>
</evidence>
<dbReference type="InterPro" id="IPR020751">
    <property type="entry name" value="aa-tRNA-synth_I_codon-bd_sub2"/>
</dbReference>
<dbReference type="PRINTS" id="PR00987">
    <property type="entry name" value="TRNASYNTHGLU"/>
</dbReference>
<dbReference type="STRING" id="1802660.A2735_01450"/>
<dbReference type="Gene3D" id="3.40.50.620">
    <property type="entry name" value="HUPs"/>
    <property type="match status" value="1"/>
</dbReference>
<dbReference type="InterPro" id="IPR001412">
    <property type="entry name" value="aa-tRNA-synth_I_CS"/>
</dbReference>
<evidence type="ECO:0000256" key="4">
    <source>
        <dbReference type="ARBA" id="ARBA00022840"/>
    </source>
</evidence>
<dbReference type="GO" id="GO:0006424">
    <property type="term" value="P:glutamyl-tRNA aminoacylation"/>
    <property type="evidence" value="ECO:0007669"/>
    <property type="project" value="UniProtKB-UniRule"/>
</dbReference>
<dbReference type="GO" id="GO:0005829">
    <property type="term" value="C:cytosol"/>
    <property type="evidence" value="ECO:0007669"/>
    <property type="project" value="TreeGrafter"/>
</dbReference>
<dbReference type="InterPro" id="IPR004527">
    <property type="entry name" value="Glu-tRNA-ligase_bac/mito"/>
</dbReference>
<evidence type="ECO:0000256" key="5">
    <source>
        <dbReference type="ARBA" id="ARBA00022917"/>
    </source>
</evidence>
<dbReference type="PANTHER" id="PTHR43311:SF2">
    <property type="entry name" value="GLUTAMATE--TRNA LIGASE, MITOCHONDRIAL-RELATED"/>
    <property type="match status" value="1"/>
</dbReference>
<dbReference type="GO" id="GO:0005524">
    <property type="term" value="F:ATP binding"/>
    <property type="evidence" value="ECO:0007669"/>
    <property type="project" value="UniProtKB-UniRule"/>
</dbReference>
<evidence type="ECO:0000256" key="7">
    <source>
        <dbReference type="HAMAP-Rule" id="MF_00022"/>
    </source>
</evidence>
<comment type="subunit">
    <text evidence="7">Monomer.</text>
</comment>
<proteinExistence type="inferred from homology"/>
<keyword evidence="3 7" id="KW-0547">Nucleotide-binding</keyword>
<dbReference type="GO" id="GO:0004818">
    <property type="term" value="F:glutamate-tRNA ligase activity"/>
    <property type="evidence" value="ECO:0007669"/>
    <property type="project" value="UniProtKB-UniRule"/>
</dbReference>
<dbReference type="InterPro" id="IPR008925">
    <property type="entry name" value="aa_tRNA-synth_I_cd-bd_sf"/>
</dbReference>
<dbReference type="InterPro" id="IPR045462">
    <property type="entry name" value="aa-tRNA-synth_I_cd-bd"/>
</dbReference>
<comment type="caution">
    <text evidence="7">Lacks conserved residue(s) required for the propagation of feature annotation.</text>
</comment>
<dbReference type="Pfam" id="PF00749">
    <property type="entry name" value="tRNA-synt_1c"/>
    <property type="match status" value="1"/>
</dbReference>
<feature type="binding site" evidence="7">
    <location>
        <position position="242"/>
    </location>
    <ligand>
        <name>ATP</name>
        <dbReference type="ChEBI" id="CHEBI:30616"/>
    </ligand>
</feature>
<feature type="short sequence motif" description="'KMSKS' region" evidence="7">
    <location>
        <begin position="239"/>
        <end position="243"/>
    </location>
</feature>
<organism evidence="10 11">
    <name type="scientific">Candidatus Yanofskybacteria bacterium RIFCSPHIGHO2_01_FULL_41_21</name>
    <dbReference type="NCBI Taxonomy" id="1802660"/>
    <lineage>
        <taxon>Bacteria</taxon>
        <taxon>Candidatus Yanofskyibacteriota</taxon>
    </lineage>
</organism>
<dbReference type="GO" id="GO:0008270">
    <property type="term" value="F:zinc ion binding"/>
    <property type="evidence" value="ECO:0007669"/>
    <property type="project" value="InterPro"/>
</dbReference>
<keyword evidence="6 7" id="KW-0030">Aminoacyl-tRNA synthetase</keyword>
<dbReference type="Pfam" id="PF19269">
    <property type="entry name" value="Anticodon_2"/>
    <property type="match status" value="1"/>
</dbReference>
<evidence type="ECO:0000313" key="10">
    <source>
        <dbReference type="EMBL" id="OGM97805.1"/>
    </source>
</evidence>
<dbReference type="InterPro" id="IPR033910">
    <property type="entry name" value="GluRS_core"/>
</dbReference>
<dbReference type="PROSITE" id="PS00178">
    <property type="entry name" value="AA_TRNA_LIGASE_I"/>
    <property type="match status" value="1"/>
</dbReference>
<evidence type="ECO:0000313" key="11">
    <source>
        <dbReference type="Proteomes" id="UP000178520"/>
    </source>
</evidence>
<name>A0A1F8ECV8_9BACT</name>
<feature type="domain" description="Glutamyl/glutaminyl-tRNA synthetase class Ib catalytic" evidence="8">
    <location>
        <begin position="6"/>
        <end position="305"/>
    </location>
</feature>
<gene>
    <name evidence="7" type="primary">gltX</name>
    <name evidence="10" type="ORF">A2735_01450</name>
</gene>
<keyword evidence="4 7" id="KW-0067">ATP-binding</keyword>
<comment type="subcellular location">
    <subcellularLocation>
        <location evidence="7">Cytoplasm</location>
    </subcellularLocation>
</comment>
<dbReference type="InterPro" id="IPR014729">
    <property type="entry name" value="Rossmann-like_a/b/a_fold"/>
</dbReference>
<keyword evidence="5 7" id="KW-0648">Protein biosynthesis</keyword>
<comment type="function">
    <text evidence="7">Catalyzes the attachment of glutamate to tRNA(Glu) in a two-step reaction: glutamate is first activated by ATP to form Glu-AMP and then transferred to the acceptor end of tRNA(Glu).</text>
</comment>
<dbReference type="CDD" id="cd00808">
    <property type="entry name" value="GluRS_core"/>
    <property type="match status" value="1"/>
</dbReference>
<keyword evidence="7" id="KW-0963">Cytoplasm</keyword>
<evidence type="ECO:0000259" key="9">
    <source>
        <dbReference type="Pfam" id="PF19269"/>
    </source>
</evidence>
<dbReference type="Gene3D" id="1.10.10.350">
    <property type="match status" value="1"/>
</dbReference>
<dbReference type="HAMAP" id="MF_00022">
    <property type="entry name" value="Glu_tRNA_synth_type1"/>
    <property type="match status" value="1"/>
</dbReference>
<evidence type="ECO:0000256" key="3">
    <source>
        <dbReference type="ARBA" id="ARBA00022741"/>
    </source>
</evidence>
<feature type="short sequence motif" description="'HIGH' region" evidence="7">
    <location>
        <begin position="12"/>
        <end position="22"/>
    </location>
</feature>
<evidence type="ECO:0000256" key="6">
    <source>
        <dbReference type="ARBA" id="ARBA00023146"/>
    </source>
</evidence>
<dbReference type="SUPFAM" id="SSF48163">
    <property type="entry name" value="An anticodon-binding domain of class I aminoacyl-tRNA synthetases"/>
    <property type="match status" value="1"/>
</dbReference>
<accession>A0A1F8ECV8</accession>
<keyword evidence="2 7" id="KW-0436">Ligase</keyword>
<sequence length="460" mass="52078">MDNKDIRVRIAPSPTGFLHIGTGQSALYNWLFAKKMGGKFYLRIEDTDRERSTKEYEESILGALCWLGLDWCGEVIHQSERIQLYRTALEKLLSEGKAFYCHHSQEELEAERQRQEFEKQPPRHECNHKDLPLGKEGGGIIRLNVGDSTQVISFEDQIKGHIEFKAGLLGDFSIARSVSDPLYNFAAVIDDAEMEISHVIRGEDHISNTPKQILVYEALGLPVPLFAHLPLILAPDKSKLSKRHGAMAVVDYKKDYLPDAIVNFLGGLGYTFSKDLLSREEMIQEFELSKVHKSGAIFDTKKLNWINSQYIRRLTPSEFKNLTGLNVSDLAVPLITERLEKLSDAQEFSYLWEAPVYEKELLKWKDSSLEDVKDSLTKTLVVVEELETITDESLRNKLELLSVDTGKASPNNRSVGRGVVFWPLRVVLSGREKSPDPVQLAVVLGKDEVIKRVKEAIGKI</sequence>
<comment type="catalytic activity">
    <reaction evidence="7">
        <text>tRNA(Glu) + L-glutamate + ATP = L-glutamyl-tRNA(Glu) + AMP + diphosphate</text>
        <dbReference type="Rhea" id="RHEA:23540"/>
        <dbReference type="Rhea" id="RHEA-COMP:9663"/>
        <dbReference type="Rhea" id="RHEA-COMP:9680"/>
        <dbReference type="ChEBI" id="CHEBI:29985"/>
        <dbReference type="ChEBI" id="CHEBI:30616"/>
        <dbReference type="ChEBI" id="CHEBI:33019"/>
        <dbReference type="ChEBI" id="CHEBI:78442"/>
        <dbReference type="ChEBI" id="CHEBI:78520"/>
        <dbReference type="ChEBI" id="CHEBI:456215"/>
        <dbReference type="EC" id="6.1.1.17"/>
    </reaction>
</comment>
<dbReference type="Proteomes" id="UP000178520">
    <property type="component" value="Unassembled WGS sequence"/>
</dbReference>
<dbReference type="InterPro" id="IPR049940">
    <property type="entry name" value="GluQ/Sye"/>
</dbReference>
<dbReference type="PANTHER" id="PTHR43311">
    <property type="entry name" value="GLUTAMATE--TRNA LIGASE"/>
    <property type="match status" value="1"/>
</dbReference>
<dbReference type="InterPro" id="IPR020058">
    <property type="entry name" value="Glu/Gln-tRNA-synth_Ib_cat-dom"/>
</dbReference>
<comment type="caution">
    <text evidence="10">The sequence shown here is derived from an EMBL/GenBank/DDBJ whole genome shotgun (WGS) entry which is preliminary data.</text>
</comment>
<dbReference type="NCBIfam" id="TIGR00464">
    <property type="entry name" value="gltX_bact"/>
    <property type="match status" value="1"/>
</dbReference>
<dbReference type="AlphaFoldDB" id="A0A1F8ECV8"/>
<dbReference type="SUPFAM" id="SSF52374">
    <property type="entry name" value="Nucleotidylyl transferase"/>
    <property type="match status" value="1"/>
</dbReference>
<evidence type="ECO:0000256" key="1">
    <source>
        <dbReference type="ARBA" id="ARBA00007894"/>
    </source>
</evidence>
<comment type="similarity">
    <text evidence="1 7">Belongs to the class-I aminoacyl-tRNA synthetase family. Glutamate--tRNA ligase type 1 subfamily.</text>
</comment>